<evidence type="ECO:0000256" key="4">
    <source>
        <dbReference type="ARBA" id="ARBA00023136"/>
    </source>
</evidence>
<dbReference type="RefSeq" id="WP_129001766.1">
    <property type="nucleotide sequence ID" value="NZ_SDHZ01000001.1"/>
</dbReference>
<comment type="caution">
    <text evidence="8">The sequence shown here is derived from an EMBL/GenBank/DDBJ whole genome shotgun (WGS) entry which is preliminary data.</text>
</comment>
<keyword evidence="3" id="KW-0732">Signal</keyword>
<keyword evidence="5" id="KW-0998">Cell outer membrane</keyword>
<dbReference type="InterPro" id="IPR011990">
    <property type="entry name" value="TPR-like_helical_dom_sf"/>
</dbReference>
<evidence type="ECO:0000256" key="3">
    <source>
        <dbReference type="ARBA" id="ARBA00022729"/>
    </source>
</evidence>
<feature type="domain" description="RagB/SusD" evidence="6">
    <location>
        <begin position="366"/>
        <end position="645"/>
    </location>
</feature>
<protein>
    <submittedName>
        <fullName evidence="8">RagB/SusD family nutrient uptake outer membrane protein</fullName>
    </submittedName>
</protein>
<gene>
    <name evidence="8" type="ORF">ESB13_04185</name>
</gene>
<organism evidence="8 9">
    <name type="scientific">Filimonas effusa</name>
    <dbReference type="NCBI Taxonomy" id="2508721"/>
    <lineage>
        <taxon>Bacteria</taxon>
        <taxon>Pseudomonadati</taxon>
        <taxon>Bacteroidota</taxon>
        <taxon>Chitinophagia</taxon>
        <taxon>Chitinophagales</taxon>
        <taxon>Chitinophagaceae</taxon>
        <taxon>Filimonas</taxon>
    </lineage>
</organism>
<evidence type="ECO:0000256" key="5">
    <source>
        <dbReference type="ARBA" id="ARBA00023237"/>
    </source>
</evidence>
<sequence length="669" mass="74970">MNSLIYNNRKTLSALALAAVLGSSVLMGGCKRSFLEPDPLSFYEPETTFNTESGLKAALAISDRHIRSYWTNTSANTNSVVIGTEYMFSDLAVYGKTDVDGNSVNFNFADGLKPTGGAAGPGGNDGNYINHYWDETYSGIKYANTVLSYVDKVAGLSEATKNTYKGRAYFHRAYRYMALVFQYGDVPLVTKILEVPKQNYHSTKKAAILDMITQDMEFAVQWVPEQKDMTYIGTVNKGACRMLLAKCYLATGQWQKAKDQLDILINQSGYALMQNTFGTFNAGGESRTWNITRNVIWDLHRCENKLIAANTEVIMGMPNRGAQSNIAFATMRIFGPLYNSSSVKAPDGVNALDLYARNSSNYRSDLDYGRALGRGIGTFRPTPFAQKALWFVNGVEDNDDLRHNTSVGNWAKMTALKYGTSNTTYRGQNLRLYHPTTNALLCVDTIRCWFDWPHYKIFITDAEAEANQAANAYTGATKGSNGDWYLYRLAEAYLLRAEAKFYLGDATAKDDVNEIRKRAKCTQLYTTNVTIGDIMNERARELYLEEWRHMELSRVSYCLALSGKSDEWGNTYDVNTYDKASGTDQAGGSYWYKRVLAGGLYNKGGVNSNNRLLNYKMDKCNLYWPIPNAAITANNQGELSQNFGYDGYNPSVKKWDTWQEAVADEDKVK</sequence>
<accession>A0A4Q1DB63</accession>
<dbReference type="GO" id="GO:0009279">
    <property type="term" value="C:cell outer membrane"/>
    <property type="evidence" value="ECO:0007669"/>
    <property type="project" value="UniProtKB-SubCell"/>
</dbReference>
<dbReference type="Proteomes" id="UP000290545">
    <property type="component" value="Unassembled WGS sequence"/>
</dbReference>
<comment type="similarity">
    <text evidence="2">Belongs to the SusD family.</text>
</comment>
<evidence type="ECO:0000256" key="1">
    <source>
        <dbReference type="ARBA" id="ARBA00004442"/>
    </source>
</evidence>
<evidence type="ECO:0000259" key="6">
    <source>
        <dbReference type="Pfam" id="PF07980"/>
    </source>
</evidence>
<dbReference type="Pfam" id="PF14322">
    <property type="entry name" value="SusD-like_3"/>
    <property type="match status" value="1"/>
</dbReference>
<evidence type="ECO:0000259" key="7">
    <source>
        <dbReference type="Pfam" id="PF14322"/>
    </source>
</evidence>
<evidence type="ECO:0000313" key="8">
    <source>
        <dbReference type="EMBL" id="RXK86015.1"/>
    </source>
</evidence>
<dbReference type="EMBL" id="SDHZ01000001">
    <property type="protein sequence ID" value="RXK86015.1"/>
    <property type="molecule type" value="Genomic_DNA"/>
</dbReference>
<dbReference type="SUPFAM" id="SSF48452">
    <property type="entry name" value="TPR-like"/>
    <property type="match status" value="1"/>
</dbReference>
<evidence type="ECO:0000313" key="9">
    <source>
        <dbReference type="Proteomes" id="UP000290545"/>
    </source>
</evidence>
<comment type="subcellular location">
    <subcellularLocation>
        <location evidence="1">Cell outer membrane</location>
    </subcellularLocation>
</comment>
<dbReference type="InterPro" id="IPR012944">
    <property type="entry name" value="SusD_RagB_dom"/>
</dbReference>
<dbReference type="InterPro" id="IPR033985">
    <property type="entry name" value="SusD-like_N"/>
</dbReference>
<dbReference type="AlphaFoldDB" id="A0A4Q1DB63"/>
<dbReference type="Gene3D" id="1.25.40.390">
    <property type="match status" value="1"/>
</dbReference>
<evidence type="ECO:0000256" key="2">
    <source>
        <dbReference type="ARBA" id="ARBA00006275"/>
    </source>
</evidence>
<keyword evidence="4" id="KW-0472">Membrane</keyword>
<reference evidence="8 9" key="1">
    <citation type="submission" date="2019-01" db="EMBL/GenBank/DDBJ databases">
        <title>Filimonas sp. strain TTM-71.</title>
        <authorList>
            <person name="Chen W.-M."/>
        </authorList>
    </citation>
    <scope>NUCLEOTIDE SEQUENCE [LARGE SCALE GENOMIC DNA]</scope>
    <source>
        <strain evidence="8 9">TTM-71</strain>
    </source>
</reference>
<keyword evidence="9" id="KW-1185">Reference proteome</keyword>
<feature type="domain" description="SusD-like N-terminal" evidence="7">
    <location>
        <begin position="127"/>
        <end position="249"/>
    </location>
</feature>
<dbReference type="Pfam" id="PF07980">
    <property type="entry name" value="SusD_RagB"/>
    <property type="match status" value="1"/>
</dbReference>
<dbReference type="OrthoDB" id="5694214at2"/>
<name>A0A4Q1DB63_9BACT</name>
<proteinExistence type="inferred from homology"/>